<dbReference type="InterPro" id="IPR003593">
    <property type="entry name" value="AAA+_ATPase"/>
</dbReference>
<keyword evidence="5 7" id="KW-0067">ATP-binding</keyword>
<dbReference type="PANTHER" id="PTHR43776">
    <property type="entry name" value="TRANSPORT ATP-BINDING PROTEIN"/>
    <property type="match status" value="1"/>
</dbReference>
<reference evidence="7 8" key="1">
    <citation type="journal article" date="2017" name="Int. J. Syst. Evol. Microbiol.">
        <title>Ramlibacter alkalitolerans sp. nov., alkali-tolerant bacterium isolated from soil of ginseng.</title>
        <authorList>
            <person name="Lee D.H."/>
            <person name="Cha C.J."/>
        </authorList>
    </citation>
    <scope>NUCLEOTIDE SEQUENCE [LARGE SCALE GENOMIC DNA]</scope>
    <source>
        <strain evidence="7 8">KACC 19305</strain>
    </source>
</reference>
<dbReference type="PANTHER" id="PTHR43776:SF7">
    <property type="entry name" value="D,D-DIPEPTIDE TRANSPORT ATP-BINDING PROTEIN DDPF-RELATED"/>
    <property type="match status" value="1"/>
</dbReference>
<keyword evidence="3" id="KW-1003">Cell membrane</keyword>
<evidence type="ECO:0000256" key="1">
    <source>
        <dbReference type="ARBA" id="ARBA00005417"/>
    </source>
</evidence>
<dbReference type="SMART" id="SM00382">
    <property type="entry name" value="AAA"/>
    <property type="match status" value="1"/>
</dbReference>
<evidence type="ECO:0000256" key="5">
    <source>
        <dbReference type="ARBA" id="ARBA00022840"/>
    </source>
</evidence>
<dbReference type="InterPro" id="IPR050319">
    <property type="entry name" value="ABC_transp_ATP-bind"/>
</dbReference>
<dbReference type="CDD" id="cd03257">
    <property type="entry name" value="ABC_NikE_OppD_transporters"/>
    <property type="match status" value="1"/>
</dbReference>
<evidence type="ECO:0000256" key="2">
    <source>
        <dbReference type="ARBA" id="ARBA00022448"/>
    </source>
</evidence>
<dbReference type="InterPro" id="IPR017871">
    <property type="entry name" value="ABC_transporter-like_CS"/>
</dbReference>
<dbReference type="Gene3D" id="3.40.50.300">
    <property type="entry name" value="P-loop containing nucleotide triphosphate hydrolases"/>
    <property type="match status" value="1"/>
</dbReference>
<keyword evidence="4" id="KW-0547">Nucleotide-binding</keyword>
<gene>
    <name evidence="7" type="ORF">JI746_17140</name>
</gene>
<dbReference type="InterPro" id="IPR027417">
    <property type="entry name" value="P-loop_NTPase"/>
</dbReference>
<dbReference type="GO" id="GO:0005524">
    <property type="term" value="F:ATP binding"/>
    <property type="evidence" value="ECO:0007669"/>
    <property type="project" value="UniProtKB-KW"/>
</dbReference>
<evidence type="ECO:0000313" key="7">
    <source>
        <dbReference type="EMBL" id="MBL0426842.1"/>
    </source>
</evidence>
<comment type="similarity">
    <text evidence="1">Belongs to the ABC transporter superfamily.</text>
</comment>
<evidence type="ECO:0000313" key="8">
    <source>
        <dbReference type="Proteomes" id="UP000622707"/>
    </source>
</evidence>
<comment type="caution">
    <text evidence="7">The sequence shown here is derived from an EMBL/GenBank/DDBJ whole genome shotgun (WGS) entry which is preliminary data.</text>
</comment>
<proteinExistence type="inferred from homology"/>
<evidence type="ECO:0000256" key="3">
    <source>
        <dbReference type="ARBA" id="ARBA00022475"/>
    </source>
</evidence>
<keyword evidence="2" id="KW-0813">Transport</keyword>
<dbReference type="SUPFAM" id="SSF52540">
    <property type="entry name" value="P-loop containing nucleoside triphosphate hydrolases"/>
    <property type="match status" value="1"/>
</dbReference>
<dbReference type="NCBIfam" id="TIGR01727">
    <property type="entry name" value="oligo_HPY"/>
    <property type="match status" value="1"/>
</dbReference>
<keyword evidence="3" id="KW-0472">Membrane</keyword>
<accession>A0ABS1JRG5</accession>
<dbReference type="Proteomes" id="UP000622707">
    <property type="component" value="Unassembled WGS sequence"/>
</dbReference>
<dbReference type="NCBIfam" id="NF008453">
    <property type="entry name" value="PRK11308.1"/>
    <property type="match status" value="1"/>
</dbReference>
<dbReference type="PROSITE" id="PS50893">
    <property type="entry name" value="ABC_TRANSPORTER_2"/>
    <property type="match status" value="1"/>
</dbReference>
<dbReference type="PROSITE" id="PS00211">
    <property type="entry name" value="ABC_TRANSPORTER_1"/>
    <property type="match status" value="1"/>
</dbReference>
<evidence type="ECO:0000256" key="4">
    <source>
        <dbReference type="ARBA" id="ARBA00022741"/>
    </source>
</evidence>
<evidence type="ECO:0000259" key="6">
    <source>
        <dbReference type="PROSITE" id="PS50893"/>
    </source>
</evidence>
<dbReference type="EMBL" id="JAEQND010000009">
    <property type="protein sequence ID" value="MBL0426842.1"/>
    <property type="molecule type" value="Genomic_DNA"/>
</dbReference>
<keyword evidence="8" id="KW-1185">Reference proteome</keyword>
<dbReference type="InterPro" id="IPR013563">
    <property type="entry name" value="Oligopep_ABC_C"/>
</dbReference>
<protein>
    <submittedName>
        <fullName evidence="7">Dipeptide ABC transporter ATP-binding protein</fullName>
    </submittedName>
</protein>
<organism evidence="7 8">
    <name type="scientific">Ramlibacter alkalitolerans</name>
    <dbReference type="NCBI Taxonomy" id="2039631"/>
    <lineage>
        <taxon>Bacteria</taxon>
        <taxon>Pseudomonadati</taxon>
        <taxon>Pseudomonadota</taxon>
        <taxon>Betaproteobacteria</taxon>
        <taxon>Burkholderiales</taxon>
        <taxon>Comamonadaceae</taxon>
        <taxon>Ramlibacter</taxon>
    </lineage>
</organism>
<dbReference type="Pfam" id="PF08352">
    <property type="entry name" value="oligo_HPY"/>
    <property type="match status" value="1"/>
</dbReference>
<feature type="domain" description="ABC transporter" evidence="6">
    <location>
        <begin position="31"/>
        <end position="280"/>
    </location>
</feature>
<sequence>MSAASVIPAQAGIQSALAPRLRGEDAAVPLLRAEGLVKHFPVRRGLFGRVSGLVRAVDGVDLQLAAGETLGVVGESGCGKSTLGRLILRLIEPTAGRVLFEGGEIGRLSTTQLRAQRRAMQIIFQDPYSSLNPRMTVGQTLAEPLRLHGLHAGHEADRVAQLLRIVGLATEHAQRYPHEFSGGQRQRIGIARALAVEPKLIVCDEAVSALDVSVQAQVVNLLQDLQRRFGLAYVFIAHDLAVVKHIATRVAVMYLGRVVETADKDALFALPRHPYTQALLSAIPRPEPEAARDRRVIGGDVPSPLHPPTGCHFHTRCPHARPVCSQQVPLLEATPDGHAAACHLWRELQAGAAAVQPIAFAPARRRLERLQAAFVTPAPAVPGP</sequence>
<name>A0ABS1JRG5_9BURK</name>
<dbReference type="InterPro" id="IPR003439">
    <property type="entry name" value="ABC_transporter-like_ATP-bd"/>
</dbReference>
<dbReference type="Pfam" id="PF00005">
    <property type="entry name" value="ABC_tran"/>
    <property type="match status" value="1"/>
</dbReference>